<sequence length="91" mass="9723">MQIQSIDQGQLMIVTALGGSKEVRAILTDLGFTPGTPVGILSRSNESIIVKVRGSRIMLNNLLASAINVKQGRDEGGLYSGKCQSQYCLGR</sequence>
<evidence type="ECO:0000313" key="3">
    <source>
        <dbReference type="EMBL" id="CQR73099.1"/>
    </source>
</evidence>
<dbReference type="SMART" id="SM00899">
    <property type="entry name" value="FeoA"/>
    <property type="match status" value="1"/>
</dbReference>
<dbReference type="AlphaFoldDB" id="A0A0U1L193"/>
<feature type="domain" description="Ferrous iron transporter FeoA-like" evidence="2">
    <location>
        <begin position="1"/>
        <end position="71"/>
    </location>
</feature>
<dbReference type="InterPro" id="IPR038157">
    <property type="entry name" value="FeoA_core_dom"/>
</dbReference>
<dbReference type="Proteomes" id="UP000049855">
    <property type="component" value="Unassembled WGS sequence"/>
</dbReference>
<dbReference type="GO" id="GO:0046914">
    <property type="term" value="F:transition metal ion binding"/>
    <property type="evidence" value="ECO:0007669"/>
    <property type="project" value="InterPro"/>
</dbReference>
<keyword evidence="1" id="KW-0408">Iron</keyword>
<evidence type="ECO:0000259" key="2">
    <source>
        <dbReference type="SMART" id="SM00899"/>
    </source>
</evidence>
<organism evidence="3 4">
    <name type="scientific">Sporomusa ovata</name>
    <dbReference type="NCBI Taxonomy" id="2378"/>
    <lineage>
        <taxon>Bacteria</taxon>
        <taxon>Bacillati</taxon>
        <taxon>Bacillota</taxon>
        <taxon>Negativicutes</taxon>
        <taxon>Selenomonadales</taxon>
        <taxon>Sporomusaceae</taxon>
        <taxon>Sporomusa</taxon>
    </lineage>
</organism>
<dbReference type="EMBL" id="CTRP01000012">
    <property type="protein sequence ID" value="CQR73099.1"/>
    <property type="molecule type" value="Genomic_DNA"/>
</dbReference>
<dbReference type="InterPro" id="IPR007167">
    <property type="entry name" value="Fe-transptr_FeoA-like"/>
</dbReference>
<reference evidence="4" key="1">
    <citation type="submission" date="2015-03" db="EMBL/GenBank/DDBJ databases">
        <authorList>
            <person name="Nijsse Bart"/>
        </authorList>
    </citation>
    <scope>NUCLEOTIDE SEQUENCE [LARGE SCALE GENOMIC DNA]</scope>
</reference>
<protein>
    <recommendedName>
        <fullName evidence="2">Ferrous iron transporter FeoA-like domain-containing protein</fullName>
    </recommendedName>
</protein>
<dbReference type="RefSeq" id="WP_021167908.1">
    <property type="nucleotide sequence ID" value="NZ_CTRP01000012.1"/>
</dbReference>
<gene>
    <name evidence="3" type="ORF">SpAn4DRAFT_2331</name>
</gene>
<evidence type="ECO:0000256" key="1">
    <source>
        <dbReference type="ARBA" id="ARBA00023004"/>
    </source>
</evidence>
<accession>A0A0U1L193</accession>
<dbReference type="Gene3D" id="2.30.30.90">
    <property type="match status" value="1"/>
</dbReference>
<evidence type="ECO:0000313" key="4">
    <source>
        <dbReference type="Proteomes" id="UP000049855"/>
    </source>
</evidence>
<dbReference type="Pfam" id="PF04023">
    <property type="entry name" value="FeoA"/>
    <property type="match status" value="1"/>
</dbReference>
<dbReference type="SUPFAM" id="SSF50037">
    <property type="entry name" value="C-terminal domain of transcriptional repressors"/>
    <property type="match status" value="1"/>
</dbReference>
<dbReference type="InterPro" id="IPR008988">
    <property type="entry name" value="Transcriptional_repressor_C"/>
</dbReference>
<name>A0A0U1L193_9FIRM</name>
<keyword evidence="4" id="KW-1185">Reference proteome</keyword>
<proteinExistence type="predicted"/>